<dbReference type="OrthoDB" id="793359at2"/>
<reference evidence="1 2" key="1">
    <citation type="submission" date="2015-11" db="EMBL/GenBank/DDBJ databases">
        <title>Description and complete genome sequence of a novel strain predominating in hypersaline microbial mats and representing a new family of the Bacteriodetes phylum.</title>
        <authorList>
            <person name="Spring S."/>
            <person name="Bunk B."/>
            <person name="Sproer C."/>
            <person name="Klenk H.-P."/>
        </authorList>
    </citation>
    <scope>NUCLEOTIDE SEQUENCE [LARGE SCALE GENOMIC DNA]</scope>
    <source>
        <strain evidence="1 2">L21-Spi-D4</strain>
    </source>
</reference>
<gene>
    <name evidence="1" type="ORF">L21SP5_00473</name>
</gene>
<evidence type="ECO:0000313" key="2">
    <source>
        <dbReference type="Proteomes" id="UP000064893"/>
    </source>
</evidence>
<dbReference type="Proteomes" id="UP000064893">
    <property type="component" value="Chromosome"/>
</dbReference>
<dbReference type="KEGG" id="blq:L21SP5_00473"/>
<evidence type="ECO:0000313" key="1">
    <source>
        <dbReference type="EMBL" id="ALO14149.1"/>
    </source>
</evidence>
<name>A0A0S2HVY5_9BACT</name>
<protein>
    <submittedName>
        <fullName evidence="1">Uncharacterized protein</fullName>
    </submittedName>
</protein>
<dbReference type="EMBL" id="CP013118">
    <property type="protein sequence ID" value="ALO14149.1"/>
    <property type="molecule type" value="Genomic_DNA"/>
</dbReference>
<sequence>MVLSLKNGMSRPMIRRLAEHTSPSRSFGGARHEYGFWGMLWVRDCKTGNRGVYDLKIKNKHMYSFKITSIHFKYNNVDGWSGAFYKVVE</sequence>
<keyword evidence="2" id="KW-1185">Reference proteome</keyword>
<dbReference type="AlphaFoldDB" id="A0A0S2HVY5"/>
<accession>A0A0S2HVY5</accession>
<organism evidence="1 2">
    <name type="scientific">Salinivirga cyanobacteriivorans</name>
    <dbReference type="NCBI Taxonomy" id="1307839"/>
    <lineage>
        <taxon>Bacteria</taxon>
        <taxon>Pseudomonadati</taxon>
        <taxon>Bacteroidota</taxon>
        <taxon>Bacteroidia</taxon>
        <taxon>Bacteroidales</taxon>
        <taxon>Salinivirgaceae</taxon>
        <taxon>Salinivirga</taxon>
    </lineage>
</organism>
<proteinExistence type="predicted"/>
<dbReference type="RefSeq" id="WP_157754527.1">
    <property type="nucleotide sequence ID" value="NZ_CP013118.1"/>
</dbReference>